<keyword evidence="5" id="KW-0805">Transcription regulation</keyword>
<evidence type="ECO:0000259" key="9">
    <source>
        <dbReference type="PROSITE" id="PS01124"/>
    </source>
</evidence>
<reference evidence="11 12" key="1">
    <citation type="submission" date="2024-04" db="EMBL/GenBank/DDBJ databases">
        <title>draft genome sequnece of Paenibacillus filicis.</title>
        <authorList>
            <person name="Kim D.-U."/>
        </authorList>
    </citation>
    <scope>NUCLEOTIDE SEQUENCE [LARGE SCALE GENOMIC DNA]</scope>
    <source>
        <strain evidence="11 12">KACC14197</strain>
    </source>
</reference>
<accession>A0ABU9DED5</accession>
<dbReference type="Pfam" id="PF00072">
    <property type="entry name" value="Response_reg"/>
    <property type="match status" value="1"/>
</dbReference>
<name>A0ABU9DED5_9BACL</name>
<dbReference type="RefSeq" id="WP_341414280.1">
    <property type="nucleotide sequence ID" value="NZ_JBBPCC010000002.1"/>
</dbReference>
<evidence type="ECO:0000313" key="12">
    <source>
        <dbReference type="Proteomes" id="UP001469365"/>
    </source>
</evidence>
<dbReference type="Proteomes" id="UP001469365">
    <property type="component" value="Unassembled WGS sequence"/>
</dbReference>
<dbReference type="SUPFAM" id="SSF46689">
    <property type="entry name" value="Homeodomain-like"/>
    <property type="match status" value="2"/>
</dbReference>
<keyword evidence="6" id="KW-0238">DNA-binding</keyword>
<evidence type="ECO:0000256" key="5">
    <source>
        <dbReference type="ARBA" id="ARBA00023015"/>
    </source>
</evidence>
<dbReference type="PROSITE" id="PS01124">
    <property type="entry name" value="HTH_ARAC_FAMILY_2"/>
    <property type="match status" value="1"/>
</dbReference>
<gene>
    <name evidence="11" type="ORF">WMW72_04790</name>
</gene>
<proteinExistence type="predicted"/>
<dbReference type="Gene3D" id="3.40.50.2300">
    <property type="match status" value="1"/>
</dbReference>
<evidence type="ECO:0000256" key="1">
    <source>
        <dbReference type="ARBA" id="ARBA00004496"/>
    </source>
</evidence>
<dbReference type="CDD" id="cd17536">
    <property type="entry name" value="REC_YesN-like"/>
    <property type="match status" value="1"/>
</dbReference>
<keyword evidence="2" id="KW-0963">Cytoplasm</keyword>
<protein>
    <submittedName>
        <fullName evidence="11">Response regulator</fullName>
    </submittedName>
</protein>
<dbReference type="InterPro" id="IPR011006">
    <property type="entry name" value="CheY-like_superfamily"/>
</dbReference>
<evidence type="ECO:0000256" key="4">
    <source>
        <dbReference type="ARBA" id="ARBA00023012"/>
    </source>
</evidence>
<dbReference type="PANTHER" id="PTHR42713:SF3">
    <property type="entry name" value="TRANSCRIPTIONAL REGULATORY PROTEIN HPTR"/>
    <property type="match status" value="1"/>
</dbReference>
<sequence length="523" mass="61913">MIRVLIVDDEFLVRVGLKTFVSWEEQGFELIGEASNGREAMQILDGNPCDIILTDICMPEMDGLTLLQQVKDKYPHIRSFILSNHNDFEYVRKALQIGALDYVLKLTMEPQELIDKLLTVKQQLDQERQIHTKLNVFKKEAREKRFREIITKQCSYKEIEEVVQEFGYRLQGGFQIVNIQINQYEQVLEENKFKSEKLLSYSVANIVLELLKNEAEGEFIELENGKFTLFLHRYSESILDEIKQCIYKYLKLSVCCGVSDPFEEVVQIHAAYLEADQALQYYFYTGLGQTVHYRQAQYTRGTEIPAIIPNEEWIRMIEQRNEEALLGAVKQLYAWMDRERRWHPDDVKEQWIRLIHLFSQSLQELGGDIYSVPPYRGRYPFHVIRAVETLDDMYQWFVGWVPMYVQYMKECSNQQWRPEIQAVVKIIQEQYTSTIKLSELAKVIGFTEAYLSVLFKKETGETLMDFIIRHRMKKARELLRDPSMKIYEVSEAIGYTDPNYFGKLFKKVEGIYPQEYKRKYFNK</sequence>
<feature type="modified residue" description="4-aspartylphosphate" evidence="8">
    <location>
        <position position="55"/>
    </location>
</feature>
<keyword evidence="4" id="KW-0902">Two-component regulatory system</keyword>
<evidence type="ECO:0000313" key="11">
    <source>
        <dbReference type="EMBL" id="MEK8127225.1"/>
    </source>
</evidence>
<dbReference type="Pfam" id="PF12833">
    <property type="entry name" value="HTH_18"/>
    <property type="match status" value="1"/>
</dbReference>
<evidence type="ECO:0000256" key="8">
    <source>
        <dbReference type="PROSITE-ProRule" id="PRU00169"/>
    </source>
</evidence>
<dbReference type="SUPFAM" id="SSF52172">
    <property type="entry name" value="CheY-like"/>
    <property type="match status" value="1"/>
</dbReference>
<dbReference type="InterPro" id="IPR041522">
    <property type="entry name" value="CdaR_GGDEF"/>
</dbReference>
<dbReference type="SMART" id="SM00342">
    <property type="entry name" value="HTH_ARAC"/>
    <property type="match status" value="1"/>
</dbReference>
<dbReference type="SMART" id="SM00448">
    <property type="entry name" value="REC"/>
    <property type="match status" value="1"/>
</dbReference>
<organism evidence="11 12">
    <name type="scientific">Paenibacillus filicis</name>
    <dbReference type="NCBI Taxonomy" id="669464"/>
    <lineage>
        <taxon>Bacteria</taxon>
        <taxon>Bacillati</taxon>
        <taxon>Bacillota</taxon>
        <taxon>Bacilli</taxon>
        <taxon>Bacillales</taxon>
        <taxon>Paenibacillaceae</taxon>
        <taxon>Paenibacillus</taxon>
    </lineage>
</organism>
<dbReference type="InterPro" id="IPR001789">
    <property type="entry name" value="Sig_transdc_resp-reg_receiver"/>
</dbReference>
<comment type="subcellular location">
    <subcellularLocation>
        <location evidence="1">Cytoplasm</location>
    </subcellularLocation>
</comment>
<dbReference type="PROSITE" id="PS50110">
    <property type="entry name" value="RESPONSE_REGULATORY"/>
    <property type="match status" value="1"/>
</dbReference>
<evidence type="ECO:0000256" key="6">
    <source>
        <dbReference type="ARBA" id="ARBA00023125"/>
    </source>
</evidence>
<evidence type="ECO:0000256" key="3">
    <source>
        <dbReference type="ARBA" id="ARBA00022553"/>
    </source>
</evidence>
<feature type="domain" description="HTH araC/xylS-type" evidence="9">
    <location>
        <begin position="421"/>
        <end position="519"/>
    </location>
</feature>
<evidence type="ECO:0000256" key="7">
    <source>
        <dbReference type="ARBA" id="ARBA00023163"/>
    </source>
</evidence>
<dbReference type="Gene3D" id="1.10.10.60">
    <property type="entry name" value="Homeodomain-like"/>
    <property type="match status" value="2"/>
</dbReference>
<evidence type="ECO:0000256" key="2">
    <source>
        <dbReference type="ARBA" id="ARBA00022490"/>
    </source>
</evidence>
<dbReference type="InterPro" id="IPR018060">
    <property type="entry name" value="HTH_AraC"/>
</dbReference>
<keyword evidence="7" id="KW-0804">Transcription</keyword>
<dbReference type="Pfam" id="PF17853">
    <property type="entry name" value="GGDEF_2"/>
    <property type="match status" value="1"/>
</dbReference>
<dbReference type="InterPro" id="IPR051552">
    <property type="entry name" value="HptR"/>
</dbReference>
<dbReference type="PANTHER" id="PTHR42713">
    <property type="entry name" value="HISTIDINE KINASE-RELATED"/>
    <property type="match status" value="1"/>
</dbReference>
<feature type="domain" description="Response regulatory" evidence="10">
    <location>
        <begin position="3"/>
        <end position="120"/>
    </location>
</feature>
<keyword evidence="12" id="KW-1185">Reference proteome</keyword>
<comment type="caution">
    <text evidence="11">The sequence shown here is derived from an EMBL/GenBank/DDBJ whole genome shotgun (WGS) entry which is preliminary data.</text>
</comment>
<evidence type="ECO:0000259" key="10">
    <source>
        <dbReference type="PROSITE" id="PS50110"/>
    </source>
</evidence>
<keyword evidence="3 8" id="KW-0597">Phosphoprotein</keyword>
<dbReference type="InterPro" id="IPR009057">
    <property type="entry name" value="Homeodomain-like_sf"/>
</dbReference>
<dbReference type="EMBL" id="JBBPCC010000002">
    <property type="protein sequence ID" value="MEK8127225.1"/>
    <property type="molecule type" value="Genomic_DNA"/>
</dbReference>